<organism evidence="17 18">
    <name type="scientific">Callithrix jacchus</name>
    <name type="common">White-tufted-ear marmoset</name>
    <name type="synonym">Simia Jacchus</name>
    <dbReference type="NCBI Taxonomy" id="9483"/>
    <lineage>
        <taxon>Eukaryota</taxon>
        <taxon>Metazoa</taxon>
        <taxon>Chordata</taxon>
        <taxon>Craniata</taxon>
        <taxon>Vertebrata</taxon>
        <taxon>Euteleostomi</taxon>
        <taxon>Mammalia</taxon>
        <taxon>Eutheria</taxon>
        <taxon>Euarchontoglires</taxon>
        <taxon>Primates</taxon>
        <taxon>Haplorrhini</taxon>
        <taxon>Platyrrhini</taxon>
        <taxon>Cebidae</taxon>
        <taxon>Callitrichinae</taxon>
        <taxon>Callithrix</taxon>
        <taxon>Callithrix</taxon>
    </lineage>
</organism>
<dbReference type="GO" id="GO:0001764">
    <property type="term" value="P:neuron migration"/>
    <property type="evidence" value="ECO:0007669"/>
    <property type="project" value="Ensembl"/>
</dbReference>
<dbReference type="Proteomes" id="UP000008225">
    <property type="component" value="Chromosome 7"/>
</dbReference>
<feature type="transmembrane region" description="Helical" evidence="9">
    <location>
        <begin position="930"/>
        <end position="955"/>
    </location>
</feature>
<evidence type="ECO:0000256" key="2">
    <source>
        <dbReference type="ARBA" id="ARBA00022475"/>
    </source>
</evidence>
<dbReference type="OrthoDB" id="536372at2759"/>
<dbReference type="InterPro" id="IPR056502">
    <property type="entry name" value="KIAA0319-like_C"/>
</dbReference>
<dbReference type="GeneID" id="100384990"/>
<dbReference type="EMBL" id="GAMR01001147">
    <property type="protein sequence ID" value="JAB32785.1"/>
    <property type="molecule type" value="mRNA"/>
</dbReference>
<keyword evidence="5 9" id="KW-1133">Transmembrane helix</keyword>
<dbReference type="HOGENOM" id="CLU_009448_0_0_1"/>
<dbReference type="Bgee" id="ENSCJAG00000001486">
    <property type="expression patterns" value="Expressed in heart and 6 other cell types or tissues"/>
</dbReference>
<evidence type="ECO:0000313" key="14">
    <source>
        <dbReference type="EMBL" id="JAB32785.1"/>
    </source>
</evidence>
<dbReference type="GO" id="GO:0031410">
    <property type="term" value="C:cytoplasmic vesicle"/>
    <property type="evidence" value="ECO:0007669"/>
    <property type="project" value="Ensembl"/>
</dbReference>
<dbReference type="GO" id="GO:0030317">
    <property type="term" value="P:flagellated sperm motility"/>
    <property type="evidence" value="ECO:0007669"/>
    <property type="project" value="Ensembl"/>
</dbReference>
<accession>F7ISY0</accession>
<dbReference type="EMBL" id="GAMQ01003423">
    <property type="protein sequence ID" value="JAB38428.1"/>
    <property type="molecule type" value="mRNA"/>
</dbReference>
<reference evidence="17" key="1">
    <citation type="submission" date="2009-03" db="EMBL/GenBank/DDBJ databases">
        <authorList>
            <person name="Warren W."/>
            <person name="Ye L."/>
            <person name="Minx P."/>
            <person name="Worley K."/>
            <person name="Gibbs R."/>
            <person name="Wilson R.K."/>
        </authorList>
    </citation>
    <scope>NUCLEOTIDE SEQUENCE [LARGE SCALE GENOMIC DNA]</scope>
</reference>
<evidence type="ECO:0000313" key="15">
    <source>
        <dbReference type="EMBL" id="JAB38428.1"/>
    </source>
</evidence>
<dbReference type="InterPro" id="IPR000601">
    <property type="entry name" value="PKD_dom"/>
</dbReference>
<dbReference type="GeneTree" id="ENSGT00940000157613"/>
<dbReference type="InterPro" id="IPR029865">
    <property type="entry name" value="KIAA0319-like"/>
</dbReference>
<evidence type="ECO:0000256" key="1">
    <source>
        <dbReference type="ARBA" id="ARBA00004236"/>
    </source>
</evidence>
<protein>
    <submittedName>
        <fullName evidence="12">Dyslexia-associated protein KIAA0319-like protein</fullName>
    </submittedName>
    <submittedName>
        <fullName evidence="17">KIAA0319 like</fullName>
    </submittedName>
</protein>
<dbReference type="PROSITE" id="PS50093">
    <property type="entry name" value="PKD"/>
    <property type="match status" value="1"/>
</dbReference>
<dbReference type="GO" id="GO:0005730">
    <property type="term" value="C:nucleolus"/>
    <property type="evidence" value="ECO:0007669"/>
    <property type="project" value="Ensembl"/>
</dbReference>
<dbReference type="KEGG" id="cjc:100384990"/>
<evidence type="ECO:0000259" key="11">
    <source>
        <dbReference type="PROSITE" id="PS50986"/>
    </source>
</evidence>
<dbReference type="InterPro" id="IPR013980">
    <property type="entry name" value="MANSC_dom"/>
</dbReference>
<dbReference type="Pfam" id="PF23620">
    <property type="entry name" value="KIAA0319"/>
    <property type="match status" value="1"/>
</dbReference>
<dbReference type="FunFam" id="2.60.40.10:FF:000257">
    <property type="entry name" value="Dyslexia-associated protein KIAA0319-like"/>
    <property type="match status" value="1"/>
</dbReference>
<dbReference type="InterPro" id="IPR022409">
    <property type="entry name" value="PKD/Chitinase_dom"/>
</dbReference>
<dbReference type="RefSeq" id="XP_008999129.1">
    <property type="nucleotide sequence ID" value="XM_009000881.3"/>
</dbReference>
<dbReference type="GO" id="GO:0010996">
    <property type="term" value="P:response to auditory stimulus"/>
    <property type="evidence" value="ECO:0007669"/>
    <property type="project" value="Ensembl"/>
</dbReference>
<gene>
    <name evidence="12 17" type="primary">KIAA0319L</name>
</gene>
<evidence type="ECO:0000313" key="16">
    <source>
        <dbReference type="EMBL" id="JAB47184.1"/>
    </source>
</evidence>
<proteinExistence type="evidence at transcript level"/>
<dbReference type="Pfam" id="PF23597">
    <property type="entry name" value="KIAA0319_N"/>
    <property type="match status" value="1"/>
</dbReference>
<dbReference type="InterPro" id="IPR035986">
    <property type="entry name" value="PKD_dom_sf"/>
</dbReference>
<keyword evidence="18" id="KW-1185">Reference proteome</keyword>
<name>F7ISY0_CALJA</name>
<dbReference type="PANTHER" id="PTHR46182:SF3">
    <property type="entry name" value="DYSLEXIA-ASSOCIATED PROTEIN KIAA0319-LIKE PROTEIN"/>
    <property type="match status" value="1"/>
</dbReference>
<dbReference type="eggNOG" id="ENOG502QR8M">
    <property type="taxonomic scope" value="Eukaryota"/>
</dbReference>
<dbReference type="AlphaFoldDB" id="F7ISY0"/>
<dbReference type="InterPro" id="IPR013783">
    <property type="entry name" value="Ig-like_fold"/>
</dbReference>
<sequence length="1049" mass="115922">MEKRLGVKPRPTSWILSGYYWQTSAKWLRSLYLFYTCFCFSVLWLSTDASESRCQQGKTQFGVGLRSGGENHLWLLEGTPSLQSCWAACCQDSACHAFWWLEGMCIQADCSRPQSCRAFRTHSSNSMLVFFKKFQTADDLGFLPEDDAPHLLGLGWNWASWRQSPHRTAFRPALSSSDQQSLIRKLQKRGSPSEVVTPVVTQHSKVNNSNELGGLTTSGSAEVYKAVTVSSLLTTDLTAELSGGPKNLSVQPEISEGLAIMPSTQQVKSSEKIQIAVPQPVAPSYSYATPTPQPSFQSTSAPYPVIKELVVSAGESVQITLPKNEVQLNAYVLQEPLKGETYTYDWKLITHPKDYSGEMEGKHSQILKLSKLTPGLYEFKVIVEGQNAHGEGYVNVTVKPEPRKNRPPIAIVSPQFQEISLPTTSTVIDGSQSTDDDKIVQYHWEELKGPLREEKISEDTAILKLSKLVPGNYTFSLTVVDSDGATNSTTANLTVNKAVDYPPVANAGPNQVITLPQNSITLFGNQSTDDHGITSYEWSLSPSSKGKVVEMQGVRTPILQLSAMQEGDYTYQLTVTDTIGQQATAQVTVIVQPENNKPPQADAGPDKELTLPVDSTTLDGSKSSDDQKIISYLWEKTQGPDGVQLENANSSVATVTGLQVGTYVFTLTVKDERSLQSQSSVNVIVKEEINKPPIAKITGNVVVTLPMSTAELDGSKSSDDKGIISYLWTRDEGSPAAGEVLNHSDHHPVLFLSNLVEGTYTFHLKVTDAKGESDTDRTTVEVKPDPRKNNLVEIILDINVSQLTERLKGMFIRQIGVLLGVLDSDIIVQKIQPYTEQSTKMVFFVQNEPPHQIFKGHEVAAMLKSELRKQKADFLIFRALEINTVTCQLNCSDHGHCDSFTKRCICDPFWMENFIKVQLRDGDSNCEWSVLYVIIATFVIVVALGILSWTVICCCKRQKGKPKRKSKYKILDATDQESLELKPTSRAGIKQKGLVLSSSLMHSESELDSDDAIFTWPDREKGKLLHGQNGSVPNGQTPLKARSPREEIL</sequence>
<evidence type="ECO:0000256" key="6">
    <source>
        <dbReference type="ARBA" id="ARBA00023136"/>
    </source>
</evidence>
<dbReference type="STRING" id="9483.ENSCJAP00000002708"/>
<evidence type="ECO:0000256" key="3">
    <source>
        <dbReference type="ARBA" id="ARBA00022692"/>
    </source>
</evidence>
<dbReference type="Pfam" id="PF22352">
    <property type="entry name" value="K319L-like_PKD"/>
    <property type="match status" value="5"/>
</dbReference>
<dbReference type="FunFam" id="2.60.40.10:FF:000319">
    <property type="entry name" value="Dyslexia-associated protein KIAA0319 homolog"/>
    <property type="match status" value="1"/>
</dbReference>
<dbReference type="EMBL" id="GAMT01004987">
    <property type="protein sequence ID" value="JAB06874.1"/>
    <property type="molecule type" value="mRNA"/>
</dbReference>
<feature type="domain" description="MANSC" evidence="11">
    <location>
        <begin position="49"/>
        <end position="127"/>
    </location>
</feature>
<dbReference type="SUPFAM" id="SSF49299">
    <property type="entry name" value="PKD domain"/>
    <property type="match status" value="4"/>
</dbReference>
<evidence type="ECO:0000256" key="7">
    <source>
        <dbReference type="ARBA" id="ARBA00023180"/>
    </source>
</evidence>
<dbReference type="FunFam" id="2.60.40.10:FF:000061">
    <property type="entry name" value="Dyslexia-associated protein KIAA0319 homolog"/>
    <property type="match status" value="2"/>
</dbReference>
<dbReference type="GO" id="GO:0005886">
    <property type="term" value="C:plasma membrane"/>
    <property type="evidence" value="ECO:0007669"/>
    <property type="project" value="UniProtKB-SubCell"/>
</dbReference>
<dbReference type="Ensembl" id="ENSCJAT00000002858.5">
    <property type="protein sequence ID" value="ENSCJAP00000002708.2"/>
    <property type="gene ID" value="ENSCJAG00000001486.5"/>
</dbReference>
<dbReference type="RefSeq" id="XP_008999130.1">
    <property type="nucleotide sequence ID" value="XM_009000882.4"/>
</dbReference>
<evidence type="ECO:0000256" key="8">
    <source>
        <dbReference type="SAM" id="MobiDB-lite"/>
    </source>
</evidence>
<dbReference type="SMART" id="SM00089">
    <property type="entry name" value="PKD"/>
    <property type="match status" value="5"/>
</dbReference>
<keyword evidence="2" id="KW-1003">Cell membrane</keyword>
<keyword evidence="6 9" id="KW-0472">Membrane</keyword>
<dbReference type="Gene3D" id="2.60.40.10">
    <property type="entry name" value="Immunoglobulins"/>
    <property type="match status" value="5"/>
</dbReference>
<evidence type="ECO:0000256" key="5">
    <source>
        <dbReference type="ARBA" id="ARBA00022989"/>
    </source>
</evidence>
<feature type="domain" description="PKD" evidence="10">
    <location>
        <begin position="523"/>
        <end position="592"/>
    </location>
</feature>
<evidence type="ECO:0000256" key="4">
    <source>
        <dbReference type="ARBA" id="ARBA00022737"/>
    </source>
</evidence>
<dbReference type="FunFam" id="2.60.40.10:FF:000258">
    <property type="entry name" value="Dyslexia-associated protein KIAA0319 homolog"/>
    <property type="match status" value="1"/>
</dbReference>
<reference evidence="17" key="3">
    <citation type="submission" date="2025-05" db="UniProtKB">
        <authorList>
            <consortium name="Ensembl"/>
        </authorList>
    </citation>
    <scope>IDENTIFICATION</scope>
</reference>
<dbReference type="GO" id="GO:0019065">
    <property type="term" value="P:receptor-mediated endocytosis of virus by host cell"/>
    <property type="evidence" value="ECO:0007669"/>
    <property type="project" value="Ensembl"/>
</dbReference>
<evidence type="ECO:0000259" key="10">
    <source>
        <dbReference type="PROSITE" id="PS50093"/>
    </source>
</evidence>
<keyword evidence="4" id="KW-0677">Repeat</keyword>
<evidence type="ECO:0000313" key="18">
    <source>
        <dbReference type="Proteomes" id="UP000008225"/>
    </source>
</evidence>
<dbReference type="GO" id="GO:0005802">
    <property type="term" value="C:trans-Golgi network"/>
    <property type="evidence" value="ECO:0007669"/>
    <property type="project" value="Ensembl"/>
</dbReference>
<comment type="subcellular location">
    <subcellularLocation>
        <location evidence="1">Cell membrane</location>
    </subcellularLocation>
</comment>
<feature type="compositionally biased region" description="Polar residues" evidence="8">
    <location>
        <begin position="1028"/>
        <end position="1037"/>
    </location>
</feature>
<reference evidence="12" key="2">
    <citation type="journal article" date="2014" name="Gigascience">
        <title>De novo assembly of the common marmoset transcriptome from NextGen mRNA sequences.</title>
        <authorList>
            <person name="Maudhoo M.D."/>
            <person name="Ren D."/>
            <person name="Gradnigo J.S."/>
            <person name="Gibbs R.M."/>
            <person name="Lubker A.C."/>
            <person name="Moriyama E.N."/>
            <person name="French J.A."/>
            <person name="Norgren R.B.Jr."/>
        </authorList>
    </citation>
    <scope>NUCLEOTIDE SEQUENCE</scope>
    <source>
        <tissue evidence="12">Bladder</tissue>
        <tissue evidence="16">Cerebellum</tissue>
        <tissue evidence="14">Cerebral cortex</tissue>
        <tissue evidence="13">Hippocampus</tissue>
        <tissue evidence="15">Skeletal muscle</tissue>
    </source>
</reference>
<evidence type="ECO:0000256" key="9">
    <source>
        <dbReference type="SAM" id="Phobius"/>
    </source>
</evidence>
<dbReference type="RefSeq" id="XP_002750651.1">
    <property type="nucleotide sequence ID" value="XM_002750605.5"/>
</dbReference>
<dbReference type="PANTHER" id="PTHR46182">
    <property type="entry name" value="FI19480P1"/>
    <property type="match status" value="1"/>
</dbReference>
<dbReference type="CDD" id="cd00146">
    <property type="entry name" value="PKD"/>
    <property type="match status" value="4"/>
</dbReference>
<dbReference type="EMBL" id="GAMP01005571">
    <property type="protein sequence ID" value="JAB47184.1"/>
    <property type="molecule type" value="mRNA"/>
</dbReference>
<keyword evidence="7" id="KW-0325">Glycoprotein</keyword>
<feature type="region of interest" description="Disordered" evidence="8">
    <location>
        <begin position="1022"/>
        <end position="1049"/>
    </location>
</feature>
<keyword evidence="3 9" id="KW-0812">Transmembrane</keyword>
<dbReference type="PROSITE" id="PS50986">
    <property type="entry name" value="MANSC"/>
    <property type="match status" value="1"/>
</dbReference>
<evidence type="ECO:0000313" key="12">
    <source>
        <dbReference type="EMBL" id="JAB06874.1"/>
    </source>
</evidence>
<evidence type="ECO:0000313" key="17">
    <source>
        <dbReference type="Ensembl" id="ENSCJAP00000002708.2"/>
    </source>
</evidence>
<dbReference type="GO" id="GO:0120211">
    <property type="term" value="P:proacrosomal vesicle fusion"/>
    <property type="evidence" value="ECO:0007669"/>
    <property type="project" value="Ensembl"/>
</dbReference>
<dbReference type="CTD" id="79932"/>
<evidence type="ECO:0000313" key="13">
    <source>
        <dbReference type="EMBL" id="JAB17410.1"/>
    </source>
</evidence>
<dbReference type="OMA" id="AYVIPDE"/>
<dbReference type="EMBL" id="GAMS01005726">
    <property type="protein sequence ID" value="JAB17410.1"/>
    <property type="molecule type" value="mRNA"/>
</dbReference>